<comment type="caution">
    <text evidence="6">The sequence shown here is derived from an EMBL/GenBank/DDBJ whole genome shotgun (WGS) entry which is preliminary data.</text>
</comment>
<keyword evidence="2" id="KW-0238">DNA-binding</keyword>
<dbReference type="EMBL" id="VUMU01000001">
    <property type="protein sequence ID" value="MST56979.1"/>
    <property type="molecule type" value="Genomic_DNA"/>
</dbReference>
<dbReference type="SUPFAM" id="SSF51206">
    <property type="entry name" value="cAMP-binding domain-like"/>
    <property type="match status" value="1"/>
</dbReference>
<keyword evidence="1" id="KW-0805">Transcription regulation</keyword>
<protein>
    <submittedName>
        <fullName evidence="6">Crp/Fnr family transcriptional regulator</fullName>
    </submittedName>
</protein>
<evidence type="ECO:0000256" key="3">
    <source>
        <dbReference type="ARBA" id="ARBA00023163"/>
    </source>
</evidence>
<evidence type="ECO:0000256" key="2">
    <source>
        <dbReference type="ARBA" id="ARBA00023125"/>
    </source>
</evidence>
<gene>
    <name evidence="6" type="ORF">FYJ59_01740</name>
</gene>
<dbReference type="GO" id="GO:0003677">
    <property type="term" value="F:DNA binding"/>
    <property type="evidence" value="ECO:0007669"/>
    <property type="project" value="UniProtKB-KW"/>
</dbReference>
<evidence type="ECO:0000313" key="6">
    <source>
        <dbReference type="EMBL" id="MST56979.1"/>
    </source>
</evidence>
<accession>A0A6L5YFG9</accession>
<dbReference type="PANTHER" id="PTHR10217">
    <property type="entry name" value="VOLTAGE AND LIGAND GATED POTASSIUM CHANNEL"/>
    <property type="match status" value="1"/>
</dbReference>
<dbReference type="CDD" id="cd00038">
    <property type="entry name" value="CAP_ED"/>
    <property type="match status" value="1"/>
</dbReference>
<dbReference type="AlphaFoldDB" id="A0A6L5YFG9"/>
<evidence type="ECO:0000313" key="7">
    <source>
        <dbReference type="Proteomes" id="UP000476055"/>
    </source>
</evidence>
<name>A0A6L5YFG9_9FIRM</name>
<keyword evidence="3" id="KW-0804">Transcription</keyword>
<dbReference type="PROSITE" id="PS51063">
    <property type="entry name" value="HTH_CRP_2"/>
    <property type="match status" value="1"/>
</dbReference>
<dbReference type="InterPro" id="IPR012318">
    <property type="entry name" value="HTH_CRP"/>
</dbReference>
<dbReference type="SMART" id="SM00419">
    <property type="entry name" value="HTH_CRP"/>
    <property type="match status" value="1"/>
</dbReference>
<dbReference type="SUPFAM" id="SSF46785">
    <property type="entry name" value="Winged helix' DNA-binding domain"/>
    <property type="match status" value="1"/>
</dbReference>
<dbReference type="GO" id="GO:0042391">
    <property type="term" value="P:regulation of membrane potential"/>
    <property type="evidence" value="ECO:0007669"/>
    <property type="project" value="TreeGrafter"/>
</dbReference>
<evidence type="ECO:0000259" key="4">
    <source>
        <dbReference type="PROSITE" id="PS50042"/>
    </source>
</evidence>
<dbReference type="Pfam" id="PF00027">
    <property type="entry name" value="cNMP_binding"/>
    <property type="match status" value="1"/>
</dbReference>
<dbReference type="InterPro" id="IPR014710">
    <property type="entry name" value="RmlC-like_jellyroll"/>
</dbReference>
<dbReference type="Gene3D" id="2.60.120.10">
    <property type="entry name" value="Jelly Rolls"/>
    <property type="match status" value="1"/>
</dbReference>
<dbReference type="GO" id="GO:0005886">
    <property type="term" value="C:plasma membrane"/>
    <property type="evidence" value="ECO:0007669"/>
    <property type="project" value="TreeGrafter"/>
</dbReference>
<evidence type="ECO:0000259" key="5">
    <source>
        <dbReference type="PROSITE" id="PS51063"/>
    </source>
</evidence>
<organism evidence="6 7">
    <name type="scientific">Waltera intestinalis</name>
    <dbReference type="NCBI Taxonomy" id="2606635"/>
    <lineage>
        <taxon>Bacteria</taxon>
        <taxon>Bacillati</taxon>
        <taxon>Bacillota</taxon>
        <taxon>Clostridia</taxon>
        <taxon>Lachnospirales</taxon>
        <taxon>Lachnospiraceae</taxon>
        <taxon>Waltera</taxon>
    </lineage>
</organism>
<dbReference type="GO" id="GO:0005249">
    <property type="term" value="F:voltage-gated potassium channel activity"/>
    <property type="evidence" value="ECO:0007669"/>
    <property type="project" value="TreeGrafter"/>
</dbReference>
<dbReference type="PANTHER" id="PTHR10217:SF435">
    <property type="entry name" value="POTASSIUM VOLTAGE-GATED CHANNEL PROTEIN EAG"/>
    <property type="match status" value="1"/>
</dbReference>
<dbReference type="Pfam" id="PF13545">
    <property type="entry name" value="HTH_Crp_2"/>
    <property type="match status" value="1"/>
</dbReference>
<dbReference type="InterPro" id="IPR050818">
    <property type="entry name" value="KCNH_animal-type"/>
</dbReference>
<dbReference type="PROSITE" id="PS50042">
    <property type="entry name" value="CNMP_BINDING_3"/>
    <property type="match status" value="1"/>
</dbReference>
<dbReference type="GO" id="GO:0006355">
    <property type="term" value="P:regulation of DNA-templated transcription"/>
    <property type="evidence" value="ECO:0007669"/>
    <property type="project" value="InterPro"/>
</dbReference>
<reference evidence="6 7" key="1">
    <citation type="submission" date="2019-08" db="EMBL/GenBank/DDBJ databases">
        <title>In-depth cultivation of the pig gut microbiome towards novel bacterial diversity and tailored functional studies.</title>
        <authorList>
            <person name="Wylensek D."/>
            <person name="Hitch T.C.A."/>
            <person name="Clavel T."/>
        </authorList>
    </citation>
    <scope>NUCLEOTIDE SEQUENCE [LARGE SCALE GENOMIC DNA]</scope>
    <source>
        <strain evidence="6 7">WCA3-601-WT-6H</strain>
    </source>
</reference>
<sequence>MSNPLFQNILPEDIPIMLKRLHAYTKSYQKEAYIRHAGDPADFIGIIESGSIHILQDDYYGNRNITASISEGSLFGEAFSCAGIPYLPVDIVAAEDCNIMFLNGKKLLNTCDNGCEFHHTLIRNLLGIVAQNNMYLNQKIKYTSRKTTREKLMAYLTDQAKMKGSNDFTIPFNRQELADYLGVERSAMSAELGKLTKLGILQTQRSHFTLLKPSD</sequence>
<dbReference type="SMART" id="SM00100">
    <property type="entry name" value="cNMP"/>
    <property type="match status" value="1"/>
</dbReference>
<dbReference type="InterPro" id="IPR000595">
    <property type="entry name" value="cNMP-bd_dom"/>
</dbReference>
<dbReference type="Proteomes" id="UP000476055">
    <property type="component" value="Unassembled WGS sequence"/>
</dbReference>
<dbReference type="RefSeq" id="WP_154495007.1">
    <property type="nucleotide sequence ID" value="NZ_VUMU01000001.1"/>
</dbReference>
<feature type="domain" description="HTH crp-type" evidence="5">
    <location>
        <begin position="146"/>
        <end position="214"/>
    </location>
</feature>
<dbReference type="InterPro" id="IPR036390">
    <property type="entry name" value="WH_DNA-bd_sf"/>
</dbReference>
<proteinExistence type="predicted"/>
<keyword evidence="7" id="KW-1185">Reference proteome</keyword>
<dbReference type="InterPro" id="IPR018490">
    <property type="entry name" value="cNMP-bd_dom_sf"/>
</dbReference>
<evidence type="ECO:0000256" key="1">
    <source>
        <dbReference type="ARBA" id="ARBA00023015"/>
    </source>
</evidence>
<feature type="domain" description="Cyclic nucleotide-binding" evidence="4">
    <location>
        <begin position="5"/>
        <end position="77"/>
    </location>
</feature>